<dbReference type="PRINTS" id="PR02086">
    <property type="entry name" value="PUTNUCHARBI1"/>
</dbReference>
<comment type="caution">
    <text evidence="15">The sequence shown here is derived from an EMBL/GenBank/DDBJ whole genome shotgun (WGS) entry which is preliminary data.</text>
</comment>
<dbReference type="InterPro" id="IPR006202">
    <property type="entry name" value="Neur_chan_lig-bd"/>
</dbReference>
<dbReference type="InterPro" id="IPR026103">
    <property type="entry name" value="HARBI1_animal"/>
</dbReference>
<dbReference type="OrthoDB" id="2415966at2759"/>
<gene>
    <name evidence="15" type="ORF">PACLA_8A032361</name>
</gene>
<dbReference type="SUPFAM" id="SSF63712">
    <property type="entry name" value="Nicotinic receptor ligand binding domain-like"/>
    <property type="match status" value="1"/>
</dbReference>
<dbReference type="AlphaFoldDB" id="A0A6S7IDU8"/>
<dbReference type="Pfam" id="PF02931">
    <property type="entry name" value="Neur_chan_LBD"/>
    <property type="match status" value="1"/>
</dbReference>
<dbReference type="GO" id="GO:0004518">
    <property type="term" value="F:nuclease activity"/>
    <property type="evidence" value="ECO:0007669"/>
    <property type="project" value="UniProtKB-KW"/>
</dbReference>
<dbReference type="InterPro" id="IPR036719">
    <property type="entry name" value="Neuro-gated_channel_TM_sf"/>
</dbReference>
<keyword evidence="12" id="KW-0539">Nucleus</keyword>
<dbReference type="InterPro" id="IPR027806">
    <property type="entry name" value="HARBI1_dom"/>
</dbReference>
<dbReference type="Proteomes" id="UP001152795">
    <property type="component" value="Unassembled WGS sequence"/>
</dbReference>
<evidence type="ECO:0000256" key="2">
    <source>
        <dbReference type="ARBA" id="ARBA00004123"/>
    </source>
</evidence>
<dbReference type="InterPro" id="IPR036734">
    <property type="entry name" value="Neur_chan_lig-bd_sf"/>
</dbReference>
<dbReference type="GO" id="GO:0016787">
    <property type="term" value="F:hydrolase activity"/>
    <property type="evidence" value="ECO:0007669"/>
    <property type="project" value="UniProtKB-KW"/>
</dbReference>
<evidence type="ECO:0000256" key="6">
    <source>
        <dbReference type="ARBA" id="ARBA00015519"/>
    </source>
</evidence>
<dbReference type="Gene3D" id="2.70.170.10">
    <property type="entry name" value="Neurotransmitter-gated ion-channel ligand-binding domain"/>
    <property type="match status" value="1"/>
</dbReference>
<evidence type="ECO:0000256" key="14">
    <source>
        <dbReference type="ARBA" id="ARBA00045850"/>
    </source>
</evidence>
<dbReference type="PANTHER" id="PTHR22930:SF289">
    <property type="entry name" value="DDE TNP4 DOMAIN-CONTAINING PROTEIN-RELATED"/>
    <property type="match status" value="1"/>
</dbReference>
<evidence type="ECO:0000256" key="10">
    <source>
        <dbReference type="ARBA" id="ARBA00022801"/>
    </source>
</evidence>
<dbReference type="InterPro" id="IPR006029">
    <property type="entry name" value="Neurotrans-gated_channel_TM"/>
</dbReference>
<name>A0A6S7IDU8_PARCT</name>
<comment type="similarity">
    <text evidence="5">Belongs to the HARBI1 family.</text>
</comment>
<accession>A0A6S7IDU8</accession>
<keyword evidence="7" id="KW-0963">Cytoplasm</keyword>
<dbReference type="GO" id="GO:0016020">
    <property type="term" value="C:membrane"/>
    <property type="evidence" value="ECO:0007669"/>
    <property type="project" value="UniProtKB-SubCell"/>
</dbReference>
<keyword evidence="16" id="KW-1185">Reference proteome</keyword>
<evidence type="ECO:0000256" key="5">
    <source>
        <dbReference type="ARBA" id="ARBA00006958"/>
    </source>
</evidence>
<evidence type="ECO:0000256" key="8">
    <source>
        <dbReference type="ARBA" id="ARBA00022722"/>
    </source>
</evidence>
<comment type="cofactor">
    <cofactor evidence="1">
        <name>a divalent metal cation</name>
        <dbReference type="ChEBI" id="CHEBI:60240"/>
    </cofactor>
</comment>
<evidence type="ECO:0000256" key="12">
    <source>
        <dbReference type="ARBA" id="ARBA00023242"/>
    </source>
</evidence>
<comment type="function">
    <text evidence="14">Transposase-derived protein that may have nuclease activity. Does not have transposase activity.</text>
</comment>
<evidence type="ECO:0000256" key="7">
    <source>
        <dbReference type="ARBA" id="ARBA00022490"/>
    </source>
</evidence>
<proteinExistence type="inferred from homology"/>
<keyword evidence="11" id="KW-0472">Membrane</keyword>
<evidence type="ECO:0000313" key="15">
    <source>
        <dbReference type="EMBL" id="CAB4015607.1"/>
    </source>
</evidence>
<dbReference type="GO" id="GO:0005634">
    <property type="term" value="C:nucleus"/>
    <property type="evidence" value="ECO:0007669"/>
    <property type="project" value="UniProtKB-SubCell"/>
</dbReference>
<organism evidence="15 16">
    <name type="scientific">Paramuricea clavata</name>
    <name type="common">Red gorgonian</name>
    <name type="synonym">Violescent sea-whip</name>
    <dbReference type="NCBI Taxonomy" id="317549"/>
    <lineage>
        <taxon>Eukaryota</taxon>
        <taxon>Metazoa</taxon>
        <taxon>Cnidaria</taxon>
        <taxon>Anthozoa</taxon>
        <taxon>Octocorallia</taxon>
        <taxon>Malacalcyonacea</taxon>
        <taxon>Plexauridae</taxon>
        <taxon>Paramuricea</taxon>
    </lineage>
</organism>
<evidence type="ECO:0000256" key="4">
    <source>
        <dbReference type="ARBA" id="ARBA00004496"/>
    </source>
</evidence>
<dbReference type="GO" id="GO:0005230">
    <property type="term" value="F:extracellular ligand-gated monoatomic ion channel activity"/>
    <property type="evidence" value="ECO:0007669"/>
    <property type="project" value="InterPro"/>
</dbReference>
<dbReference type="InterPro" id="IPR038050">
    <property type="entry name" value="Neuro_actylchol_rec"/>
</dbReference>
<dbReference type="SUPFAM" id="SSF90112">
    <property type="entry name" value="Neurotransmitter-gated ion-channel transmembrane pore"/>
    <property type="match status" value="1"/>
</dbReference>
<dbReference type="InterPro" id="IPR045249">
    <property type="entry name" value="HARBI1-like"/>
</dbReference>
<evidence type="ECO:0000313" key="16">
    <source>
        <dbReference type="Proteomes" id="UP001152795"/>
    </source>
</evidence>
<dbReference type="PANTHER" id="PTHR22930">
    <property type="match status" value="1"/>
</dbReference>
<dbReference type="GO" id="GO:0005737">
    <property type="term" value="C:cytoplasm"/>
    <property type="evidence" value="ECO:0007669"/>
    <property type="project" value="UniProtKB-SubCell"/>
</dbReference>
<dbReference type="Pfam" id="PF02932">
    <property type="entry name" value="Neur_chan_memb"/>
    <property type="match status" value="1"/>
</dbReference>
<evidence type="ECO:0000256" key="13">
    <source>
        <dbReference type="ARBA" id="ARBA00030126"/>
    </source>
</evidence>
<keyword evidence="9" id="KW-0479">Metal-binding</keyword>
<dbReference type="InterPro" id="IPR018000">
    <property type="entry name" value="Neurotransmitter_ion_chnl_CS"/>
</dbReference>
<keyword evidence="8" id="KW-0540">Nuclease</keyword>
<evidence type="ECO:0000256" key="3">
    <source>
        <dbReference type="ARBA" id="ARBA00004141"/>
    </source>
</evidence>
<comment type="subcellular location">
    <subcellularLocation>
        <location evidence="4">Cytoplasm</location>
    </subcellularLocation>
    <subcellularLocation>
        <location evidence="3">Membrane</location>
        <topology evidence="3">Multi-pass membrane protein</topology>
    </subcellularLocation>
    <subcellularLocation>
        <location evidence="2">Nucleus</location>
    </subcellularLocation>
</comment>
<dbReference type="GO" id="GO:0046872">
    <property type="term" value="F:metal ion binding"/>
    <property type="evidence" value="ECO:0007669"/>
    <property type="project" value="UniProtKB-KW"/>
</dbReference>
<dbReference type="Gene3D" id="1.20.58.390">
    <property type="entry name" value="Neurotransmitter-gated ion-channel transmembrane domain"/>
    <property type="match status" value="1"/>
</dbReference>
<sequence>MWIPDLFVSNAKTTRHKNRIDNKNLAQILRIIPGGKIEYTNRLELDVFCDMKLHKFPADKQKCKIVVESYGDSDKKISLAWEKKRCPVLFQGKYGSPQFKILGPCTKVSNSIAYYAGRRFTALETYIEFSRRVTSFVFTVYVPAAMIVFLSTLSFWIRPSSVPSRIALGITTVLSEATVMSACSPECLSHGLIFESIGSVHNARLIEDEVRPLTKRNHAISTEQQLVIALRFFASGSFLQVIGDTHGYDKATVSRIVRRVSLALANKHEQWIKFPTTMEDKNMIRAGMYEIAGFPCVIGCVDGTHIRIQAPSQNEPNYVNRKNYDSINVQVICDDKGKLRNVVAKWPGSCHDSFIFRSSALGRGLEEQVHTTEDGQRRFNRAHKKTRCLVERVIGIWKRRFHVLHSEIRMKPDRVCTIVMACAVLHNIAIERHEPEPEEDEGDLVELEDGEEHFDAAERDGVTARDYMAQTYFA</sequence>
<dbReference type="Pfam" id="PF13359">
    <property type="entry name" value="DDE_Tnp_4"/>
    <property type="match status" value="2"/>
</dbReference>
<dbReference type="PROSITE" id="PS00236">
    <property type="entry name" value="NEUROTR_ION_CHANNEL"/>
    <property type="match status" value="1"/>
</dbReference>
<evidence type="ECO:0000256" key="1">
    <source>
        <dbReference type="ARBA" id="ARBA00001968"/>
    </source>
</evidence>
<reference evidence="15" key="1">
    <citation type="submission" date="2020-04" db="EMBL/GenBank/DDBJ databases">
        <authorList>
            <person name="Alioto T."/>
            <person name="Alioto T."/>
            <person name="Gomez Garrido J."/>
        </authorList>
    </citation>
    <scope>NUCLEOTIDE SEQUENCE</scope>
    <source>
        <strain evidence="15">A484AB</strain>
    </source>
</reference>
<evidence type="ECO:0000256" key="9">
    <source>
        <dbReference type="ARBA" id="ARBA00022723"/>
    </source>
</evidence>
<evidence type="ECO:0000256" key="11">
    <source>
        <dbReference type="ARBA" id="ARBA00023136"/>
    </source>
</evidence>
<protein>
    <recommendedName>
        <fullName evidence="6">Putative nuclease HARBI1</fullName>
    </recommendedName>
    <alternativeName>
        <fullName evidence="13">Harbinger transposase-derived nuclease</fullName>
    </alternativeName>
</protein>
<dbReference type="EMBL" id="CACRXK020008781">
    <property type="protein sequence ID" value="CAB4015607.1"/>
    <property type="molecule type" value="Genomic_DNA"/>
</dbReference>
<keyword evidence="10" id="KW-0378">Hydrolase</keyword>